<protein>
    <submittedName>
        <fullName evidence="3">Uncharacterized protein</fullName>
    </submittedName>
</protein>
<feature type="transmembrane region" description="Helical" evidence="1">
    <location>
        <begin position="212"/>
        <end position="234"/>
    </location>
</feature>
<dbReference type="WBParaSite" id="jg12152">
    <property type="protein sequence ID" value="jg12152"/>
    <property type="gene ID" value="jg12152"/>
</dbReference>
<proteinExistence type="predicted"/>
<keyword evidence="2" id="KW-1185">Reference proteome</keyword>
<name>A0A915CU31_9BILA</name>
<keyword evidence="1" id="KW-1133">Transmembrane helix</keyword>
<feature type="transmembrane region" description="Helical" evidence="1">
    <location>
        <begin position="188"/>
        <end position="205"/>
    </location>
</feature>
<evidence type="ECO:0000313" key="3">
    <source>
        <dbReference type="WBParaSite" id="jg12152"/>
    </source>
</evidence>
<dbReference type="Proteomes" id="UP000887574">
    <property type="component" value="Unplaced"/>
</dbReference>
<organism evidence="2 3">
    <name type="scientific">Ditylenchus dipsaci</name>
    <dbReference type="NCBI Taxonomy" id="166011"/>
    <lineage>
        <taxon>Eukaryota</taxon>
        <taxon>Metazoa</taxon>
        <taxon>Ecdysozoa</taxon>
        <taxon>Nematoda</taxon>
        <taxon>Chromadorea</taxon>
        <taxon>Rhabditida</taxon>
        <taxon>Tylenchina</taxon>
        <taxon>Tylenchomorpha</taxon>
        <taxon>Sphaerularioidea</taxon>
        <taxon>Anguinidae</taxon>
        <taxon>Anguininae</taxon>
        <taxon>Ditylenchus</taxon>
    </lineage>
</organism>
<keyword evidence="1" id="KW-0472">Membrane</keyword>
<reference evidence="3" key="1">
    <citation type="submission" date="2022-11" db="UniProtKB">
        <authorList>
            <consortium name="WormBaseParasite"/>
        </authorList>
    </citation>
    <scope>IDENTIFICATION</scope>
</reference>
<keyword evidence="1" id="KW-0812">Transmembrane</keyword>
<evidence type="ECO:0000256" key="1">
    <source>
        <dbReference type="SAM" id="Phobius"/>
    </source>
</evidence>
<accession>A0A915CU31</accession>
<evidence type="ECO:0000313" key="2">
    <source>
        <dbReference type="Proteomes" id="UP000887574"/>
    </source>
</evidence>
<sequence length="256" mass="29604">MIRRILKCSALTSPRVWSRIPCATSSRTNVTKKETNPDKIMQKTGDFDQDLTDPCVKDVEDGHVHVEVQDIKVEKKCKIGVAQQPDYSGKLWEDGNNQSAKNEIKINMDDPASHQLPKDWIRTCRILMFQGPNYTHIENEPEKVRDNSLIRPLVYTCFFFFSMIITQFKYFDSISKQGHPELIPMTRTVHASVMCVHAVLLHLACLPDRERLIELVGGIQMFRVFFYFFVSYWFMAYGLVYSDLISRIVVSSIKEA</sequence>
<feature type="transmembrane region" description="Helical" evidence="1">
    <location>
        <begin position="149"/>
        <end position="168"/>
    </location>
</feature>
<dbReference type="AlphaFoldDB" id="A0A915CU31"/>